<comment type="caution">
    <text evidence="1">The sequence shown here is derived from an EMBL/GenBank/DDBJ whole genome shotgun (WGS) entry which is preliminary data.</text>
</comment>
<dbReference type="STRING" id="1920490.GCA_001895925_05386"/>
<gene>
    <name evidence="1" type="ORF">C7B65_25700</name>
</gene>
<reference evidence="1 2" key="1">
    <citation type="submission" date="2018-02" db="EMBL/GenBank/DDBJ databases">
        <authorList>
            <person name="Cohen D.B."/>
            <person name="Kent A.D."/>
        </authorList>
    </citation>
    <scope>NUCLEOTIDE SEQUENCE [LARGE SCALE GENOMIC DNA]</scope>
    <source>
        <strain evidence="1 2">ULC007</strain>
    </source>
</reference>
<dbReference type="EMBL" id="PVWG01000075">
    <property type="protein sequence ID" value="PSB14860.1"/>
    <property type="molecule type" value="Genomic_DNA"/>
</dbReference>
<organism evidence="1 2">
    <name type="scientific">Phormidesmis priestleyi ULC007</name>
    <dbReference type="NCBI Taxonomy" id="1920490"/>
    <lineage>
        <taxon>Bacteria</taxon>
        <taxon>Bacillati</taxon>
        <taxon>Cyanobacteriota</taxon>
        <taxon>Cyanophyceae</taxon>
        <taxon>Leptolyngbyales</taxon>
        <taxon>Leptolyngbyaceae</taxon>
        <taxon>Phormidesmis</taxon>
    </lineage>
</organism>
<reference evidence="1 2" key="2">
    <citation type="submission" date="2018-03" db="EMBL/GenBank/DDBJ databases">
        <title>The ancient ancestry and fast evolution of plastids.</title>
        <authorList>
            <person name="Moore K.R."/>
            <person name="Magnabosco C."/>
            <person name="Momper L."/>
            <person name="Gold D.A."/>
            <person name="Bosak T."/>
            <person name="Fournier G.P."/>
        </authorList>
    </citation>
    <scope>NUCLEOTIDE SEQUENCE [LARGE SCALE GENOMIC DNA]</scope>
    <source>
        <strain evidence="1 2">ULC007</strain>
    </source>
</reference>
<protein>
    <submittedName>
        <fullName evidence="1">Uncharacterized protein</fullName>
    </submittedName>
</protein>
<dbReference type="AlphaFoldDB" id="A0A2T1D311"/>
<accession>A0A2T1D311</accession>
<evidence type="ECO:0000313" key="2">
    <source>
        <dbReference type="Proteomes" id="UP000238634"/>
    </source>
</evidence>
<proteinExistence type="predicted"/>
<dbReference type="Proteomes" id="UP000238634">
    <property type="component" value="Unassembled WGS sequence"/>
</dbReference>
<sequence>MVEVQTTHKTMISDHLQAERLRLQQLEDAVRSRGRVAPAKCWLAESHETKNFKTYTYIRLVMEKKNGKISSPSLGRPGNVRHREWQAAIARREALNEINQQATMLGELIQRQENRQECIDKAVRLDSME</sequence>
<name>A0A2T1D311_9CYAN</name>
<keyword evidence="2" id="KW-1185">Reference proteome</keyword>
<evidence type="ECO:0000313" key="1">
    <source>
        <dbReference type="EMBL" id="PSB14860.1"/>
    </source>
</evidence>